<reference evidence="3" key="2">
    <citation type="submission" date="2015-01" db="EMBL/GenBank/DDBJ databases">
        <title>Evolutionary Origins and Diversification of the Mycorrhizal Mutualists.</title>
        <authorList>
            <consortium name="DOE Joint Genome Institute"/>
            <consortium name="Mycorrhizal Genomics Consortium"/>
            <person name="Kohler A."/>
            <person name="Kuo A."/>
            <person name="Nagy L.G."/>
            <person name="Floudas D."/>
            <person name="Copeland A."/>
            <person name="Barry K.W."/>
            <person name="Cichocki N."/>
            <person name="Veneault-Fourrey C."/>
            <person name="LaButti K."/>
            <person name="Lindquist E.A."/>
            <person name="Lipzen A."/>
            <person name="Lundell T."/>
            <person name="Morin E."/>
            <person name="Murat C."/>
            <person name="Riley R."/>
            <person name="Ohm R."/>
            <person name="Sun H."/>
            <person name="Tunlid A."/>
            <person name="Henrissat B."/>
            <person name="Grigoriev I.V."/>
            <person name="Hibbett D.S."/>
            <person name="Martin F."/>
        </authorList>
    </citation>
    <scope>NUCLEOTIDE SEQUENCE [LARGE SCALE GENOMIC DNA]</scope>
    <source>
        <strain evidence="3">Marx 270</strain>
    </source>
</reference>
<dbReference type="HOGENOM" id="CLU_625720_0_0_1"/>
<reference evidence="2 3" key="1">
    <citation type="submission" date="2014-04" db="EMBL/GenBank/DDBJ databases">
        <authorList>
            <consortium name="DOE Joint Genome Institute"/>
            <person name="Kuo A."/>
            <person name="Kohler A."/>
            <person name="Costa M.D."/>
            <person name="Nagy L.G."/>
            <person name="Floudas D."/>
            <person name="Copeland A."/>
            <person name="Barry K.W."/>
            <person name="Cichocki N."/>
            <person name="Veneault-Fourrey C."/>
            <person name="LaButti K."/>
            <person name="Lindquist E.A."/>
            <person name="Lipzen A."/>
            <person name="Lundell T."/>
            <person name="Morin E."/>
            <person name="Murat C."/>
            <person name="Sun H."/>
            <person name="Tunlid A."/>
            <person name="Henrissat B."/>
            <person name="Grigoriev I.V."/>
            <person name="Hibbett D.S."/>
            <person name="Martin F."/>
            <person name="Nordberg H.P."/>
            <person name="Cantor M.N."/>
            <person name="Hua S.X."/>
        </authorList>
    </citation>
    <scope>NUCLEOTIDE SEQUENCE [LARGE SCALE GENOMIC DNA]</scope>
    <source>
        <strain evidence="2 3">Marx 270</strain>
    </source>
</reference>
<evidence type="ECO:0000256" key="1">
    <source>
        <dbReference type="SAM" id="MobiDB-lite"/>
    </source>
</evidence>
<dbReference type="EMBL" id="KN832087">
    <property type="protein sequence ID" value="KIN94754.1"/>
    <property type="molecule type" value="Genomic_DNA"/>
</dbReference>
<feature type="compositionally biased region" description="Polar residues" evidence="1">
    <location>
        <begin position="288"/>
        <end position="300"/>
    </location>
</feature>
<gene>
    <name evidence="2" type="ORF">M404DRAFT_34747</name>
</gene>
<dbReference type="Proteomes" id="UP000054217">
    <property type="component" value="Unassembled WGS sequence"/>
</dbReference>
<dbReference type="AlphaFoldDB" id="A0A0C3N0W9"/>
<protein>
    <submittedName>
        <fullName evidence="2">Uncharacterized protein</fullName>
    </submittedName>
</protein>
<feature type="region of interest" description="Disordered" evidence="1">
    <location>
        <begin position="37"/>
        <end position="84"/>
    </location>
</feature>
<feature type="region of interest" description="Disordered" evidence="1">
    <location>
        <begin position="288"/>
        <end position="338"/>
    </location>
</feature>
<proteinExistence type="predicted"/>
<feature type="compositionally biased region" description="Basic and acidic residues" evidence="1">
    <location>
        <begin position="37"/>
        <end position="46"/>
    </location>
</feature>
<dbReference type="OrthoDB" id="2688210at2759"/>
<accession>A0A0C3N0W9</accession>
<evidence type="ECO:0000313" key="3">
    <source>
        <dbReference type="Proteomes" id="UP000054217"/>
    </source>
</evidence>
<dbReference type="STRING" id="870435.A0A0C3N0W9"/>
<name>A0A0C3N0W9_PISTI</name>
<organism evidence="2 3">
    <name type="scientific">Pisolithus tinctorius Marx 270</name>
    <dbReference type="NCBI Taxonomy" id="870435"/>
    <lineage>
        <taxon>Eukaryota</taxon>
        <taxon>Fungi</taxon>
        <taxon>Dikarya</taxon>
        <taxon>Basidiomycota</taxon>
        <taxon>Agaricomycotina</taxon>
        <taxon>Agaricomycetes</taxon>
        <taxon>Agaricomycetidae</taxon>
        <taxon>Boletales</taxon>
        <taxon>Sclerodermatineae</taxon>
        <taxon>Pisolithaceae</taxon>
        <taxon>Pisolithus</taxon>
    </lineage>
</organism>
<feature type="compositionally biased region" description="Basic and acidic residues" evidence="1">
    <location>
        <begin position="394"/>
        <end position="403"/>
    </location>
</feature>
<dbReference type="InParanoid" id="A0A0C3N0W9"/>
<feature type="region of interest" description="Disordered" evidence="1">
    <location>
        <begin position="376"/>
        <end position="438"/>
    </location>
</feature>
<feature type="compositionally biased region" description="Low complexity" evidence="1">
    <location>
        <begin position="327"/>
        <end position="338"/>
    </location>
</feature>
<feature type="compositionally biased region" description="Pro residues" evidence="1">
    <location>
        <begin position="303"/>
        <end position="313"/>
    </location>
</feature>
<sequence length="438" mass="49490">MDARQPQQPQRPDFSLPAFQGVVELAMIGANMSREDAIEELGRRWDQNNPPGEPHPEDLPQPEGDQGNPPEEPPRPPAQPPAVGPERLLQRLPETNPPAFDLDTMVSSNLPTRPAEYAIKKIEAFKFVHMWYFTREGLLEAAQTVRRLEENDTLAITQAGEGNVTLRTANSLTASKNAKPDHALTFTEYMYAKNHFLTCIQNTGWGNQLVDAFNWFFHRIDNHRLRDRGDRGERALLHYASKVRQDWHDKAARNQAYNIGTINEELLADIGRDLDTRDVQSGLDQVSRPISLSTGHQSANTTLPPPPTPPSHMPPTHDHNRLPLASHAHAPTPRPAAAAHTATLLLPINHPTKTLRFPTYHTPLLLPTGLPTLPIHAHGLSSPHQTQIQHSRLPRPEPFERGRQPTRFQKRRPSRSPSPKYIQGQRPRRRYDRSQSRT</sequence>
<evidence type="ECO:0000313" key="2">
    <source>
        <dbReference type="EMBL" id="KIN94754.1"/>
    </source>
</evidence>
<keyword evidence="3" id="KW-1185">Reference proteome</keyword>